<dbReference type="STRING" id="39029.BSR42_10945"/>
<accession>A0A0J6ZLY8</accession>
<name>A0A0J6ZLY8_9FIRM</name>
<dbReference type="EMBL" id="LEKT01000041">
    <property type="protein sequence ID" value="KMO85901.1"/>
    <property type="molecule type" value="Genomic_DNA"/>
</dbReference>
<sequence length="90" mass="10661">MRDIHSMLLYYIILINIASILLYGWDKYCAIHHRWRISEVSLLCIAVLGGSLGAFLGMKIFRHKTLHWKFRLGIPLIFLIHMTCLIYIDW</sequence>
<keyword evidence="3" id="KW-1185">Reference proteome</keyword>
<evidence type="ECO:0000313" key="2">
    <source>
        <dbReference type="EMBL" id="KMO85901.1"/>
    </source>
</evidence>
<feature type="transmembrane region" description="Helical" evidence="1">
    <location>
        <begin position="7"/>
        <end position="25"/>
    </location>
</feature>
<dbReference type="InParanoid" id="A0A0J6ZLY8"/>
<evidence type="ECO:0008006" key="4">
    <source>
        <dbReference type="Google" id="ProtNLM"/>
    </source>
</evidence>
<dbReference type="PATRIC" id="fig|1122219.3.peg.2146"/>
<proteinExistence type="predicted"/>
<keyword evidence="1" id="KW-0812">Transmembrane</keyword>
<dbReference type="FunCoup" id="A0A0J6ZLY8">
    <property type="interactions" value="19"/>
</dbReference>
<feature type="transmembrane region" description="Helical" evidence="1">
    <location>
        <begin position="70"/>
        <end position="88"/>
    </location>
</feature>
<keyword evidence="1" id="KW-1133">Transmembrane helix</keyword>
<dbReference type="InterPro" id="IPR010718">
    <property type="entry name" value="DUF1294"/>
</dbReference>
<dbReference type="OrthoDB" id="1698854at2"/>
<evidence type="ECO:0000256" key="1">
    <source>
        <dbReference type="SAM" id="Phobius"/>
    </source>
</evidence>
<organism evidence="2 3">
    <name type="scientific">Megasphaera cerevisiae DSM 20462</name>
    <dbReference type="NCBI Taxonomy" id="1122219"/>
    <lineage>
        <taxon>Bacteria</taxon>
        <taxon>Bacillati</taxon>
        <taxon>Bacillota</taxon>
        <taxon>Negativicutes</taxon>
        <taxon>Veillonellales</taxon>
        <taxon>Veillonellaceae</taxon>
        <taxon>Megasphaera</taxon>
    </lineage>
</organism>
<evidence type="ECO:0000313" key="3">
    <source>
        <dbReference type="Proteomes" id="UP000036503"/>
    </source>
</evidence>
<feature type="transmembrane region" description="Helical" evidence="1">
    <location>
        <begin position="37"/>
        <end position="58"/>
    </location>
</feature>
<dbReference type="Pfam" id="PF06961">
    <property type="entry name" value="DUF1294"/>
    <property type="match status" value="1"/>
</dbReference>
<protein>
    <recommendedName>
        <fullName evidence="4">DUF1294 domain-containing protein</fullName>
    </recommendedName>
</protein>
<keyword evidence="1" id="KW-0472">Membrane</keyword>
<comment type="caution">
    <text evidence="2">The sequence shown here is derived from an EMBL/GenBank/DDBJ whole genome shotgun (WGS) entry which is preliminary data.</text>
</comment>
<dbReference type="RefSeq" id="WP_048514895.1">
    <property type="nucleotide sequence ID" value="NZ_FUXD01000035.1"/>
</dbReference>
<dbReference type="Proteomes" id="UP000036503">
    <property type="component" value="Unassembled WGS sequence"/>
</dbReference>
<gene>
    <name evidence="2" type="ORF">AB840_10980</name>
</gene>
<reference evidence="2 3" key="1">
    <citation type="submission" date="2015-06" db="EMBL/GenBank/DDBJ databases">
        <title>Draft genome sequence of beer spoilage bacterium Megasphaera cerevisiae type strain 20462.</title>
        <authorList>
            <person name="Kutumbaka K."/>
            <person name="Pasmowitz J."/>
            <person name="Mategko J."/>
            <person name="Reyes D."/>
            <person name="Friedrich A."/>
            <person name="Han S."/>
            <person name="Martens-Habbena W."/>
            <person name="Neal-McKinney J."/>
            <person name="Janagama H.K."/>
            <person name="Nadala C."/>
            <person name="Samadpour M."/>
        </authorList>
    </citation>
    <scope>NUCLEOTIDE SEQUENCE [LARGE SCALE GENOMIC DNA]</scope>
    <source>
        <strain evidence="2 3">DSM 20462</strain>
    </source>
</reference>
<dbReference type="AlphaFoldDB" id="A0A0J6ZLY8"/>